<feature type="compositionally biased region" description="Polar residues" evidence="1">
    <location>
        <begin position="349"/>
        <end position="362"/>
    </location>
</feature>
<dbReference type="Proteomes" id="UP000664203">
    <property type="component" value="Unassembled WGS sequence"/>
</dbReference>
<reference evidence="3" key="1">
    <citation type="submission" date="2021-03" db="EMBL/GenBank/DDBJ databases">
        <authorList>
            <person name="Tagirdzhanova G."/>
        </authorList>
    </citation>
    <scope>NUCLEOTIDE SEQUENCE</scope>
</reference>
<proteinExistence type="predicted"/>
<feature type="compositionally biased region" description="Basic and acidic residues" evidence="1">
    <location>
        <begin position="363"/>
        <end position="375"/>
    </location>
</feature>
<organism evidence="3 4">
    <name type="scientific">Alectoria fallacina</name>
    <dbReference type="NCBI Taxonomy" id="1903189"/>
    <lineage>
        <taxon>Eukaryota</taxon>
        <taxon>Fungi</taxon>
        <taxon>Dikarya</taxon>
        <taxon>Ascomycota</taxon>
        <taxon>Pezizomycotina</taxon>
        <taxon>Lecanoromycetes</taxon>
        <taxon>OSLEUM clade</taxon>
        <taxon>Lecanoromycetidae</taxon>
        <taxon>Lecanorales</taxon>
        <taxon>Lecanorineae</taxon>
        <taxon>Parmeliaceae</taxon>
        <taxon>Alectoria</taxon>
    </lineage>
</organism>
<dbReference type="EMBL" id="CAJPDR010000097">
    <property type="protein sequence ID" value="CAF9917105.1"/>
    <property type="molecule type" value="Genomic_DNA"/>
</dbReference>
<feature type="region of interest" description="Disordered" evidence="1">
    <location>
        <begin position="640"/>
        <end position="796"/>
    </location>
</feature>
<sequence>MTKQPAASAPTHAAPSISLLLTNLHLLDLDRRDDWPSLTAQIFTTKNTLQNEKNRIQCVEWAFYRLFEIWDPVETKDVRPCSNMLKLCVLLMLPLQRLGPFFPTLVPLQSLNLRAALFRCLNELKKNGVLGKDVIVRKTFFDDCKGERIQELLISFSTLVLRKVLAAGHGGRACTAARLATAKSVTLSEQKSFLPLAVAHRASLTALLHKKRVLRERYTNFGRTLEAKEQDLDRRFEAVVSTQDFLDKNPISDHMVARVSKLFEKNWQGDPKLGEVIAQGEAQGMKDSLLEKPFSETWLQVSAGTFDGANGTGWQGLLQDLEERVANQEARLTGWKNFREAINRDDKSTSAANTITPALIQTRSKDPNNQKRKDFVFSPRKSPRKNDWNAGEEVNEASPTHPKRLRKENTQDELNERDFVFSPRKSPRKSMRPIEDTGAETSPAHSRATLKQKETESSATRNVDVDGTSERPSRGPLFANQEEAIGDFSSHVSSMDDTDESGFSKISDVQLHSSEPLDHTIRIDPLNLTQHSDQQEPPSTPNNKNGEPKKCEKRFSDTPDNPDTLSPKYSNPAPSDDDDSSWISSLPVEGKQEDKIESQSANEEDLLAEQIVSMTINAVPTPAVSKTSLMERTRQSMAFASPVGLQKLLPESSPPTPLPPISPKTSHPTTDPSGPTTLLERTRQSISLVPSKPKGSRKSMLDHRTSKLYPTNQFETPKRQLEMVTEMTPPEELFSPGAGYDSVFKSRPKIAYSPRPSFGPGDDSETPDVEGERDGDGRVGKGQREESPLARMTAEV</sequence>
<accession>A0A8H3IIR9</accession>
<feature type="compositionally biased region" description="Polar residues" evidence="1">
    <location>
        <begin position="529"/>
        <end position="545"/>
    </location>
</feature>
<keyword evidence="4" id="KW-1185">Reference proteome</keyword>
<evidence type="ECO:0000313" key="3">
    <source>
        <dbReference type="EMBL" id="CAF9917105.1"/>
    </source>
</evidence>
<evidence type="ECO:0000313" key="4">
    <source>
        <dbReference type="Proteomes" id="UP000664203"/>
    </source>
</evidence>
<gene>
    <name evidence="3" type="ORF">ALECFALPRED_011040</name>
</gene>
<dbReference type="InterPro" id="IPR028163">
    <property type="entry name" value="HAUS_6_N"/>
</dbReference>
<feature type="compositionally biased region" description="Basic and acidic residues" evidence="1">
    <location>
        <begin position="770"/>
        <end position="788"/>
    </location>
</feature>
<dbReference type="AlphaFoldDB" id="A0A8H3IIR9"/>
<evidence type="ECO:0000259" key="2">
    <source>
        <dbReference type="Pfam" id="PF14661"/>
    </source>
</evidence>
<protein>
    <recommendedName>
        <fullName evidence="2">HAUS augmin-like complex subunit 6 N-terminal domain-containing protein</fullName>
    </recommendedName>
</protein>
<feature type="compositionally biased region" description="Polar residues" evidence="1">
    <location>
        <begin position="664"/>
        <end position="676"/>
    </location>
</feature>
<name>A0A8H3IIR9_9LECA</name>
<comment type="caution">
    <text evidence="3">The sequence shown here is derived from an EMBL/GenBank/DDBJ whole genome shotgun (WGS) entry which is preliminary data.</text>
</comment>
<feature type="region of interest" description="Disordered" evidence="1">
    <location>
        <begin position="346"/>
        <end position="481"/>
    </location>
</feature>
<feature type="compositionally biased region" description="Pro residues" evidence="1">
    <location>
        <begin position="652"/>
        <end position="662"/>
    </location>
</feature>
<dbReference type="Pfam" id="PF14661">
    <property type="entry name" value="HAUS6_N"/>
    <property type="match status" value="2"/>
</dbReference>
<feature type="compositionally biased region" description="Polar residues" evidence="1">
    <location>
        <begin position="558"/>
        <end position="573"/>
    </location>
</feature>
<feature type="domain" description="HAUS augmin-like complex subunit 6 N-terminal" evidence="2">
    <location>
        <begin position="96"/>
        <end position="249"/>
    </location>
</feature>
<feature type="compositionally biased region" description="Basic and acidic residues" evidence="1">
    <location>
        <begin position="546"/>
        <end position="557"/>
    </location>
</feature>
<feature type="compositionally biased region" description="Basic and acidic residues" evidence="1">
    <location>
        <begin position="407"/>
        <end position="419"/>
    </location>
</feature>
<feature type="region of interest" description="Disordered" evidence="1">
    <location>
        <begin position="529"/>
        <end position="604"/>
    </location>
</feature>
<dbReference type="OrthoDB" id="5575722at2759"/>
<evidence type="ECO:0000256" key="1">
    <source>
        <dbReference type="SAM" id="MobiDB-lite"/>
    </source>
</evidence>
<feature type="domain" description="HAUS augmin-like complex subunit 6 N-terminal" evidence="2">
    <location>
        <begin position="20"/>
        <end position="78"/>
    </location>
</feature>